<keyword evidence="8" id="KW-0239">DNA-directed DNA polymerase</keyword>
<dbReference type="Pfam" id="PF17657">
    <property type="entry name" value="DNA_pol3_finger"/>
    <property type="match status" value="1"/>
</dbReference>
<dbReference type="RefSeq" id="WP_120171575.1">
    <property type="nucleotide sequence ID" value="NZ_AP018400.1"/>
</dbReference>
<dbReference type="GO" id="GO:0006260">
    <property type="term" value="P:DNA replication"/>
    <property type="evidence" value="ECO:0007669"/>
    <property type="project" value="UniProtKB-KW"/>
</dbReference>
<dbReference type="Gene3D" id="3.20.20.140">
    <property type="entry name" value="Metal-dependent hydrolases"/>
    <property type="match status" value="1"/>
</dbReference>
<evidence type="ECO:0000259" key="12">
    <source>
        <dbReference type="SMART" id="SM00481"/>
    </source>
</evidence>
<keyword evidence="6" id="KW-0548">Nucleotidyltransferase</keyword>
<dbReference type="KEGG" id="srq:SR187_3930"/>
<dbReference type="InterPro" id="IPR040982">
    <property type="entry name" value="DNA_pol3_finger"/>
</dbReference>
<dbReference type="GeneID" id="52229346"/>
<dbReference type="GO" id="GO:0003676">
    <property type="term" value="F:nucleic acid binding"/>
    <property type="evidence" value="ECO:0007669"/>
    <property type="project" value="InterPro"/>
</dbReference>
<dbReference type="InterPro" id="IPR004013">
    <property type="entry name" value="PHP_dom"/>
</dbReference>
<dbReference type="GO" id="GO:0003887">
    <property type="term" value="F:DNA-directed DNA polymerase activity"/>
    <property type="evidence" value="ECO:0007669"/>
    <property type="project" value="UniProtKB-KW"/>
</dbReference>
<accession>A0A2Z5TPX4</accession>
<dbReference type="PANTHER" id="PTHR32294:SF0">
    <property type="entry name" value="DNA POLYMERASE III SUBUNIT ALPHA"/>
    <property type="match status" value="1"/>
</dbReference>
<dbReference type="PANTHER" id="PTHR32294">
    <property type="entry name" value="DNA POLYMERASE III SUBUNIT ALPHA"/>
    <property type="match status" value="1"/>
</dbReference>
<evidence type="ECO:0000313" key="14">
    <source>
        <dbReference type="Proteomes" id="UP000269331"/>
    </source>
</evidence>
<dbReference type="EMBL" id="AP018400">
    <property type="protein sequence ID" value="BBA92394.1"/>
    <property type="molecule type" value="Genomic_DNA"/>
</dbReference>
<dbReference type="SMART" id="SM00481">
    <property type="entry name" value="POLIIIAc"/>
    <property type="match status" value="1"/>
</dbReference>
<evidence type="ECO:0000256" key="6">
    <source>
        <dbReference type="ARBA" id="ARBA00022695"/>
    </source>
</evidence>
<evidence type="ECO:0000256" key="4">
    <source>
        <dbReference type="ARBA" id="ARBA00019114"/>
    </source>
</evidence>
<organism evidence="13 14">
    <name type="scientific">Streptococcus ruminantium</name>
    <dbReference type="NCBI Taxonomy" id="1917441"/>
    <lineage>
        <taxon>Bacteria</taxon>
        <taxon>Bacillati</taxon>
        <taxon>Bacillota</taxon>
        <taxon>Bacilli</taxon>
        <taxon>Lactobacillales</taxon>
        <taxon>Streptococcaceae</taxon>
        <taxon>Streptococcus</taxon>
    </lineage>
</organism>
<evidence type="ECO:0000256" key="2">
    <source>
        <dbReference type="ARBA" id="ARBA00009496"/>
    </source>
</evidence>
<dbReference type="Pfam" id="PF14579">
    <property type="entry name" value="HHH_6"/>
    <property type="match status" value="1"/>
</dbReference>
<dbReference type="GO" id="GO:0008408">
    <property type="term" value="F:3'-5' exonuclease activity"/>
    <property type="evidence" value="ECO:0007669"/>
    <property type="project" value="InterPro"/>
</dbReference>
<comment type="catalytic activity">
    <reaction evidence="11">
        <text>DNA(n) + a 2'-deoxyribonucleoside 5'-triphosphate = DNA(n+1) + diphosphate</text>
        <dbReference type="Rhea" id="RHEA:22508"/>
        <dbReference type="Rhea" id="RHEA-COMP:17339"/>
        <dbReference type="Rhea" id="RHEA-COMP:17340"/>
        <dbReference type="ChEBI" id="CHEBI:33019"/>
        <dbReference type="ChEBI" id="CHEBI:61560"/>
        <dbReference type="ChEBI" id="CHEBI:173112"/>
        <dbReference type="EC" id="2.7.7.7"/>
    </reaction>
</comment>
<name>A0A2Z5TPX4_9STRE</name>
<evidence type="ECO:0000256" key="3">
    <source>
        <dbReference type="ARBA" id="ARBA00012417"/>
    </source>
</evidence>
<gene>
    <name evidence="13" type="ORF">SR187_3930</name>
</gene>
<dbReference type="EC" id="2.7.7.7" evidence="3"/>
<dbReference type="InterPro" id="IPR016195">
    <property type="entry name" value="Pol/histidinol_Pase-like"/>
</dbReference>
<proteinExistence type="inferred from homology"/>
<dbReference type="InterPro" id="IPR004365">
    <property type="entry name" value="NA-bd_OB_tRNA"/>
</dbReference>
<evidence type="ECO:0000256" key="8">
    <source>
        <dbReference type="ARBA" id="ARBA00022932"/>
    </source>
</evidence>
<dbReference type="Pfam" id="PF07733">
    <property type="entry name" value="DNA_pol3_alpha"/>
    <property type="match status" value="1"/>
</dbReference>
<dbReference type="NCBIfam" id="NF005582">
    <property type="entry name" value="PRK07279.1"/>
    <property type="match status" value="1"/>
</dbReference>
<feature type="domain" description="Polymerase/histidinol phosphatase N-terminal" evidence="12">
    <location>
        <begin position="3"/>
        <end position="70"/>
    </location>
</feature>
<dbReference type="InterPro" id="IPR041931">
    <property type="entry name" value="DNA_pol3_alpha_thumb_dom"/>
</dbReference>
<dbReference type="Pfam" id="PF02811">
    <property type="entry name" value="PHP"/>
    <property type="match status" value="1"/>
</dbReference>
<dbReference type="AlphaFoldDB" id="A0A2Z5TPX4"/>
<keyword evidence="7" id="KW-0235">DNA replication</keyword>
<dbReference type="GO" id="GO:0005737">
    <property type="term" value="C:cytoplasm"/>
    <property type="evidence" value="ECO:0007669"/>
    <property type="project" value="UniProtKB-SubCell"/>
</dbReference>
<dbReference type="OrthoDB" id="9803237at2"/>
<evidence type="ECO:0000256" key="5">
    <source>
        <dbReference type="ARBA" id="ARBA00022679"/>
    </source>
</evidence>
<evidence type="ECO:0000256" key="1">
    <source>
        <dbReference type="ARBA" id="ARBA00004496"/>
    </source>
</evidence>
<evidence type="ECO:0000256" key="7">
    <source>
        <dbReference type="ARBA" id="ARBA00022705"/>
    </source>
</evidence>
<dbReference type="InterPro" id="IPR011708">
    <property type="entry name" value="DNA_pol3_alpha_NTPase_dom"/>
</dbReference>
<dbReference type="Proteomes" id="UP000269331">
    <property type="component" value="Chromosome"/>
</dbReference>
<comment type="subunit">
    <text evidence="10">DNA polymerase III contains a core (composed of alpha, epsilon and theta chains) that associates with a tau subunit. This core dimerizes to form the POLIII' complex. PolIII' associates with the gamma complex (composed of gamma, delta, delta', psi and chi chains) and with the beta chain to form the complete DNA polymerase III complex.</text>
</comment>
<dbReference type="InterPro" id="IPR029460">
    <property type="entry name" value="DNAPol_HHH"/>
</dbReference>
<keyword evidence="5" id="KW-0808">Transferase</keyword>
<reference evidence="13 14" key="1">
    <citation type="journal article" date="2018" name="Genome Biol. Evol.">
        <title>Complete Genome Sequence of Streptococcus ruminantium sp. nov. GUT-187T (=DSM 104980T =JCM 31869T), the Type Strain of S. ruminantium, and Comparison with Genome Sequences of Streptococcus suis Strains.</title>
        <authorList>
            <person name="Tohya M."/>
            <person name="Sekizaki T."/>
            <person name="Miyoshi-Akiyama T."/>
        </authorList>
    </citation>
    <scope>NUCLEOTIDE SEQUENCE [LARGE SCALE GENOMIC DNA]</scope>
    <source>
        <strain evidence="13 14">GUT187T</strain>
    </source>
</reference>
<evidence type="ECO:0000256" key="11">
    <source>
        <dbReference type="ARBA" id="ARBA00049244"/>
    </source>
</evidence>
<comment type="subcellular location">
    <subcellularLocation>
        <location evidence="1">Cytoplasm</location>
    </subcellularLocation>
</comment>
<dbReference type="CDD" id="cd07431">
    <property type="entry name" value="PHP_PolIIIA"/>
    <property type="match status" value="1"/>
</dbReference>
<dbReference type="InterPro" id="IPR003141">
    <property type="entry name" value="Pol/His_phosphatase_N"/>
</dbReference>
<dbReference type="CDD" id="cd04485">
    <property type="entry name" value="DnaE_OBF"/>
    <property type="match status" value="1"/>
</dbReference>
<comment type="similarity">
    <text evidence="2">Belongs to the DNA polymerase type-C family. DnaE subfamily.</text>
</comment>
<evidence type="ECO:0000256" key="9">
    <source>
        <dbReference type="ARBA" id="ARBA00025611"/>
    </source>
</evidence>
<evidence type="ECO:0000256" key="10">
    <source>
        <dbReference type="ARBA" id="ARBA00026073"/>
    </source>
</evidence>
<dbReference type="SUPFAM" id="SSF89550">
    <property type="entry name" value="PHP domain-like"/>
    <property type="match status" value="1"/>
</dbReference>
<dbReference type="Gene3D" id="1.10.10.1600">
    <property type="entry name" value="Bacterial DNA polymerase III alpha subunit, thumb domain"/>
    <property type="match status" value="1"/>
</dbReference>
<protein>
    <recommendedName>
        <fullName evidence="4">DNA polymerase III subunit alpha</fullName>
        <ecNumber evidence="3">2.7.7.7</ecNumber>
    </recommendedName>
</protein>
<dbReference type="InterPro" id="IPR004805">
    <property type="entry name" value="DnaE2/DnaE/PolC"/>
</dbReference>
<sequence>MLAQLDTKTVYTFMDSMVTIEEYVSRAKELGYQALGIMDKNSLYAAYHFMVACQRENVQPLIGCELNWKLADYEQEITTQLVALTTEGYRNLLKISTAKMTGQDDFEAIRQYLVDIAVIVPYFSDVAQLDLGLDYYIGVTADLPIQEFAKPILPLHTVRFFEEGQLESLQVLHAIRDNVPLNQVGDIDSRQVLLSADSLTNLFIARFPQAVSNLEKLVQGISYHLDTGLKLPRFNRERLAAEELREKAYQGLQNKQLNHSIYQERLERELSVIHEMGFDDYFLIVWDLLRFGRSQGYYMGMGRGSAVGSLVAYVLNITGIDPVKHNLLFERFLNVERYSMPDIDIDIPDIHRSDFIRYVRDRYGSTHAAQIVTYSTFGAKQAIRDVFKRFGTPEYELTNITKKISFRDTLDSAYQRNASFRQIINSKIEYKKAFAIAQQIEGQPRQTSIHAAGVVMSDEDLTDTIPLKIGDDMLVTQYDAHAVEANGLLKMDFLGLRNLTFVQKMAEGVREQYQKKIDIAAINLEDQKTLELFAAGQTKGIFQFEQPGAVHLLRRVKPERFEEVVATTSLNRPGASDYSDNFVKRKHGQETIDLLDPSIATILEPTYGIMLYQEQVMQIAQTYAGFTLGKADLLRRAMSKKNAKEMQAMEADFLAGALSMGHKEGKAREIFAMMAKFAGYGFNRSHAYAYSALAFQMAYFKTHYPDVFFTVMLNHSSGNYIEDALQFNFKVEKLTINHVPYYDKVEQDKIYLGLKTLKGFPKDFALWILEHRPYKSVEDFILRLPDNYKKKELIIPLIQIGLFDEFENNRRKILENLDNLLVFVEAIGSFFAEDTYSWIEAEDYSDSEKFMMEQELMGVGISPHPLVAIYQNAQRSFVDLADLVAGNRATILVQMQSIRLIRTKKTGEQMAFLQVTDTKRKLDVTLFPEAYRQYGPVLEEGVTAYITGRIQERDGRLQMVLEKVEPISLEKFWILLENKEHDYAVARILEKYKGSIPVVLHYQDSNQTIQAERYMVMKTPQLEADLAEFAMKTIFR</sequence>
<comment type="function">
    <text evidence="9">DNA polymerase III is a complex, multichain enzyme responsible for most of the replicative synthesis in bacteria. This DNA polymerase also exhibits 3' to 5' exonuclease activity. The alpha chain is the DNA polymerase.</text>
</comment>
<evidence type="ECO:0000313" key="13">
    <source>
        <dbReference type="EMBL" id="BBA92394.1"/>
    </source>
</evidence>
<dbReference type="Pfam" id="PF01336">
    <property type="entry name" value="tRNA_anti-codon"/>
    <property type="match status" value="1"/>
</dbReference>
<dbReference type="NCBIfam" id="TIGR00594">
    <property type="entry name" value="polc"/>
    <property type="match status" value="1"/>
</dbReference>